<gene>
    <name evidence="1" type="ORF">HMPREF9013_0052</name>
</gene>
<sequence length="220" mass="25415">MGYMKLSYVKKQLCFLVLCCILVLLLGCKITSNPSSIQSGSVGDSKAQNEVLPIRSLKPISSEDLKMKKNSFFYDLEFHPIDIKRSLQLKEEVYDISEKPIKQLVMKETLMSPIKLTADYKVDKSILGGFQDGKEYHLQSDALQNKEILSRLIGVNTSLPISHRFRYMEDFHLKEGIIAIYFYPIGYEISGDTTFYMVKGRNQFHRLYCDGIYEVRVRKK</sequence>
<keyword evidence="2" id="KW-1185">Reference proteome</keyword>
<dbReference type="AlphaFoldDB" id="D2MN36"/>
<accession>D2MN36</accession>
<comment type="caution">
    <text evidence="1">The sequence shown here is derived from an EMBL/GenBank/DDBJ whole genome shotgun (WGS) entry which is preliminary data.</text>
</comment>
<organism evidence="1 2">
    <name type="scientific">Bulleidia extructa W1219</name>
    <dbReference type="NCBI Taxonomy" id="679192"/>
    <lineage>
        <taxon>Bacteria</taxon>
        <taxon>Bacillati</taxon>
        <taxon>Bacillota</taxon>
        <taxon>Erysipelotrichia</taxon>
        <taxon>Erysipelotrichales</taxon>
        <taxon>Erysipelotrichaceae</taxon>
        <taxon>Bulleidia</taxon>
    </lineage>
</organism>
<dbReference type="PROSITE" id="PS51257">
    <property type="entry name" value="PROKAR_LIPOPROTEIN"/>
    <property type="match status" value="1"/>
</dbReference>
<proteinExistence type="predicted"/>
<evidence type="ECO:0000313" key="1">
    <source>
        <dbReference type="EMBL" id="EFC05858.1"/>
    </source>
</evidence>
<dbReference type="Proteomes" id="UP000005017">
    <property type="component" value="Unassembled WGS sequence"/>
</dbReference>
<name>D2MN36_9FIRM</name>
<dbReference type="EMBL" id="ADFR01000003">
    <property type="protein sequence ID" value="EFC05858.1"/>
    <property type="molecule type" value="Genomic_DNA"/>
</dbReference>
<dbReference type="eggNOG" id="ENOG502ZY3X">
    <property type="taxonomic scope" value="Bacteria"/>
</dbReference>
<evidence type="ECO:0008006" key="3">
    <source>
        <dbReference type="Google" id="ProtNLM"/>
    </source>
</evidence>
<evidence type="ECO:0000313" key="2">
    <source>
        <dbReference type="Proteomes" id="UP000005017"/>
    </source>
</evidence>
<reference evidence="2" key="1">
    <citation type="submission" date="2009-12" db="EMBL/GenBank/DDBJ databases">
        <title>Sequence of Clostridiales genomosp. BVAB3 str. UPII9-5.</title>
        <authorList>
            <person name="Madupu R."/>
            <person name="Durkin A.S."/>
            <person name="Torralba M."/>
            <person name="Methe B."/>
            <person name="Sutton G.G."/>
            <person name="Strausberg R.L."/>
            <person name="Nelson K.E."/>
        </authorList>
    </citation>
    <scope>NUCLEOTIDE SEQUENCE [LARGE SCALE GENOMIC DNA]</scope>
    <source>
        <strain evidence="2">W1219</strain>
    </source>
</reference>
<dbReference type="STRING" id="679192.HMPREF9013_0052"/>
<protein>
    <recommendedName>
        <fullName evidence="3">Lipoprotein</fullName>
    </recommendedName>
</protein>